<reference evidence="2" key="1">
    <citation type="submission" date="2020-05" db="EMBL/GenBank/DDBJ databases">
        <authorList>
            <person name="Chiriac C."/>
            <person name="Salcher M."/>
            <person name="Ghai R."/>
            <person name="Kavagutti S V."/>
        </authorList>
    </citation>
    <scope>NUCLEOTIDE SEQUENCE</scope>
</reference>
<dbReference type="InterPro" id="IPR059026">
    <property type="entry name" value="LpqB_N"/>
</dbReference>
<protein>
    <submittedName>
        <fullName evidence="2">Unannotated protein</fullName>
    </submittedName>
</protein>
<dbReference type="InterPro" id="IPR018910">
    <property type="entry name" value="LpqB_C"/>
</dbReference>
<organism evidence="2">
    <name type="scientific">freshwater metagenome</name>
    <dbReference type="NCBI Taxonomy" id="449393"/>
    <lineage>
        <taxon>unclassified sequences</taxon>
        <taxon>metagenomes</taxon>
        <taxon>ecological metagenomes</taxon>
    </lineage>
</organism>
<name>A0A6J6FAJ0_9ZZZZ</name>
<dbReference type="InterPro" id="IPR019606">
    <property type="entry name" value="GerMN"/>
</dbReference>
<dbReference type="Pfam" id="PF25976">
    <property type="entry name" value="LpqB_N"/>
    <property type="match status" value="1"/>
</dbReference>
<dbReference type="PROSITE" id="PS51257">
    <property type="entry name" value="PROKAR_LIPOPROTEIN"/>
    <property type="match status" value="1"/>
</dbReference>
<dbReference type="EMBL" id="CAEZUE010000013">
    <property type="protein sequence ID" value="CAB4585746.1"/>
    <property type="molecule type" value="Genomic_DNA"/>
</dbReference>
<dbReference type="AlphaFoldDB" id="A0A6J6FAJ0"/>
<sequence length="547" mass="56907">MRTKALALFLLLALSGCSALPTSGPVLVAGPQNVTDDDSVQYLPAGPAEGATQREILDGFLAAGAAAQENYRISRSFLTDQFANEWDPTSETLVRGTSIDYVSTSAESLSVTTPILARIARGGVYTDEKLGATQRFDFEFTEVGGEWRISGAPDAVLMGRSTFESAFQPYSVFFYNSDRSKLIPEIRYFPRQGDPATRVARAVIAGPSIYLPHASTAFPAGSALVASPIDVVDGRALVDVTGDVLEASADDQRAMLVEMTASLTALPSITSVDLTVDRTLLPISIFGSSAMLDEPIVNDNPAIVSGGVFGFVSGSQVDPVAPLGNRILELAPLSISFDGSVFAAVGTASGVYRVGAQTALVANQRSVTEPQIDDAGGVWWVRQSSPSAITVWNSGNSQTISGPWNSTAQIVALEVSREGSRVAIALNSSSGPALYVASVDRDAAGAVRAIAGFHELPIGGNSVIDIAWADSVSVAVITENIALSYVELASVGGITEVLGTVDAPIAISGGNGSSQLVVLSSSGQLFVPRSGGWQTLGVTAELLATQR</sequence>
<dbReference type="Pfam" id="PF10646">
    <property type="entry name" value="Germane"/>
    <property type="match status" value="1"/>
</dbReference>
<gene>
    <name evidence="2" type="ORF">UFOPK1788_00207</name>
</gene>
<evidence type="ECO:0000259" key="1">
    <source>
        <dbReference type="SMART" id="SM00909"/>
    </source>
</evidence>
<accession>A0A6J6FAJ0</accession>
<dbReference type="Pfam" id="PF10647">
    <property type="entry name" value="Gmad1"/>
    <property type="match status" value="1"/>
</dbReference>
<feature type="domain" description="GerMN" evidence="1">
    <location>
        <begin position="196"/>
        <end position="285"/>
    </location>
</feature>
<evidence type="ECO:0000313" key="2">
    <source>
        <dbReference type="EMBL" id="CAB4585746.1"/>
    </source>
</evidence>
<proteinExistence type="predicted"/>
<dbReference type="SMART" id="SM00909">
    <property type="entry name" value="Germane"/>
    <property type="match status" value="1"/>
</dbReference>